<keyword evidence="4 7" id="KW-0819">tRNA processing</keyword>
<evidence type="ECO:0000259" key="9">
    <source>
        <dbReference type="Pfam" id="PF01702"/>
    </source>
</evidence>
<dbReference type="Gene3D" id="3.20.20.105">
    <property type="entry name" value="Queuine tRNA-ribosyltransferase-like"/>
    <property type="match status" value="1"/>
</dbReference>
<evidence type="ECO:0000256" key="3">
    <source>
        <dbReference type="ARBA" id="ARBA00022679"/>
    </source>
</evidence>
<proteinExistence type="inferred from homology"/>
<evidence type="ECO:0000313" key="10">
    <source>
        <dbReference type="EMBL" id="QDU55252.1"/>
    </source>
</evidence>
<dbReference type="EC" id="2.4.2.29" evidence="7"/>
<dbReference type="RefSeq" id="WP_145246131.1">
    <property type="nucleotide sequence ID" value="NZ_CP036278.1"/>
</dbReference>
<keyword evidence="11" id="KW-1185">Reference proteome</keyword>
<feature type="active site" description="Proton acceptor" evidence="7">
    <location>
        <position position="113"/>
    </location>
</feature>
<dbReference type="EMBL" id="CP036278">
    <property type="protein sequence ID" value="QDU55252.1"/>
    <property type="molecule type" value="Genomic_DNA"/>
</dbReference>
<dbReference type="NCBIfam" id="TIGR00430">
    <property type="entry name" value="Q_tRNA_tgt"/>
    <property type="match status" value="1"/>
</dbReference>
<evidence type="ECO:0000256" key="1">
    <source>
        <dbReference type="ARBA" id="ARBA00004691"/>
    </source>
</evidence>
<reference evidence="10 11" key="1">
    <citation type="submission" date="2019-02" db="EMBL/GenBank/DDBJ databases">
        <title>Deep-cultivation of Planctomycetes and their phenomic and genomic characterization uncovers novel biology.</title>
        <authorList>
            <person name="Wiegand S."/>
            <person name="Jogler M."/>
            <person name="Boedeker C."/>
            <person name="Pinto D."/>
            <person name="Vollmers J."/>
            <person name="Rivas-Marin E."/>
            <person name="Kohn T."/>
            <person name="Peeters S.H."/>
            <person name="Heuer A."/>
            <person name="Rast P."/>
            <person name="Oberbeckmann S."/>
            <person name="Bunk B."/>
            <person name="Jeske O."/>
            <person name="Meyerdierks A."/>
            <person name="Storesund J.E."/>
            <person name="Kallscheuer N."/>
            <person name="Luecker S."/>
            <person name="Lage O.M."/>
            <person name="Pohl T."/>
            <person name="Merkel B.J."/>
            <person name="Hornburger P."/>
            <person name="Mueller R.-W."/>
            <person name="Bruemmer F."/>
            <person name="Labrenz M."/>
            <person name="Spormann A.M."/>
            <person name="Op den Camp H."/>
            <person name="Overmann J."/>
            <person name="Amann R."/>
            <person name="Jetten M.S.M."/>
            <person name="Mascher T."/>
            <person name="Medema M.H."/>
            <person name="Devos D.P."/>
            <person name="Kaster A.-K."/>
            <person name="Ovreas L."/>
            <person name="Rohde M."/>
            <person name="Galperin M.Y."/>
            <person name="Jogler C."/>
        </authorList>
    </citation>
    <scope>NUCLEOTIDE SEQUENCE [LARGE SCALE GENOMIC DNA]</scope>
    <source>
        <strain evidence="10 11">Pan181</strain>
    </source>
</reference>
<evidence type="ECO:0000256" key="5">
    <source>
        <dbReference type="ARBA" id="ARBA00022785"/>
    </source>
</evidence>
<comment type="subunit">
    <text evidence="7">Homodimer. Within each dimer, one monomer is responsible for RNA recognition and catalysis, while the other monomer binds to the replacement base PreQ1.</text>
</comment>
<dbReference type="FunFam" id="3.20.20.105:FF:000001">
    <property type="entry name" value="Queuine tRNA-ribosyltransferase"/>
    <property type="match status" value="1"/>
</dbReference>
<feature type="region of interest" description="RNA binding; important for wobble base 34 recognition" evidence="7">
    <location>
        <begin position="291"/>
        <end position="295"/>
    </location>
</feature>
<evidence type="ECO:0000256" key="8">
    <source>
        <dbReference type="SAM" id="MobiDB-lite"/>
    </source>
</evidence>
<dbReference type="GO" id="GO:0005829">
    <property type="term" value="C:cytosol"/>
    <property type="evidence" value="ECO:0007669"/>
    <property type="project" value="TreeGrafter"/>
</dbReference>
<feature type="binding site" evidence="7">
    <location>
        <position position="209"/>
    </location>
    <ligand>
        <name>substrate</name>
    </ligand>
</feature>
<evidence type="ECO:0000256" key="4">
    <source>
        <dbReference type="ARBA" id="ARBA00022694"/>
    </source>
</evidence>
<feature type="region of interest" description="RNA binding" evidence="7">
    <location>
        <begin position="267"/>
        <end position="273"/>
    </location>
</feature>
<keyword evidence="5 7" id="KW-0671">Queuosine biosynthesis</keyword>
<feature type="active site" description="Nucleophile" evidence="7">
    <location>
        <position position="286"/>
    </location>
</feature>
<dbReference type="Proteomes" id="UP000315750">
    <property type="component" value="Chromosome"/>
</dbReference>
<keyword evidence="7" id="KW-0479">Metal-binding</keyword>
<evidence type="ECO:0000313" key="11">
    <source>
        <dbReference type="Proteomes" id="UP000315750"/>
    </source>
</evidence>
<dbReference type="HAMAP" id="MF_00168">
    <property type="entry name" value="Q_tRNA_Tgt"/>
    <property type="match status" value="1"/>
</dbReference>
<feature type="binding site" evidence="7">
    <location>
        <position position="324"/>
    </location>
    <ligand>
        <name>Zn(2+)</name>
        <dbReference type="ChEBI" id="CHEBI:29105"/>
    </ligand>
</feature>
<feature type="binding site" evidence="7">
    <location>
        <position position="326"/>
    </location>
    <ligand>
        <name>Zn(2+)</name>
        <dbReference type="ChEBI" id="CHEBI:29105"/>
    </ligand>
</feature>
<dbReference type="Pfam" id="PF01702">
    <property type="entry name" value="TGT"/>
    <property type="match status" value="1"/>
</dbReference>
<dbReference type="GO" id="GO:0008479">
    <property type="term" value="F:tRNA-guanosine(34) queuine transglycosylase activity"/>
    <property type="evidence" value="ECO:0007669"/>
    <property type="project" value="UniProtKB-UniRule"/>
</dbReference>
<name>A0A518AKK3_9BACT</name>
<dbReference type="PANTHER" id="PTHR46499:SF1">
    <property type="entry name" value="QUEUINE TRNA-RIBOSYLTRANSFERASE"/>
    <property type="match status" value="1"/>
</dbReference>
<evidence type="ECO:0000256" key="7">
    <source>
        <dbReference type="HAMAP-Rule" id="MF_00168"/>
    </source>
</evidence>
<dbReference type="GO" id="GO:0046872">
    <property type="term" value="F:metal ion binding"/>
    <property type="evidence" value="ECO:0007669"/>
    <property type="project" value="UniProtKB-KW"/>
</dbReference>
<feature type="binding site" evidence="7">
    <location>
        <position position="354"/>
    </location>
    <ligand>
        <name>Zn(2+)</name>
        <dbReference type="ChEBI" id="CHEBI:29105"/>
    </ligand>
</feature>
<feature type="compositionally biased region" description="Polar residues" evidence="8">
    <location>
        <begin position="8"/>
        <end position="20"/>
    </location>
</feature>
<dbReference type="GO" id="GO:0008616">
    <property type="term" value="P:tRNA queuosine(34) biosynthetic process"/>
    <property type="evidence" value="ECO:0007669"/>
    <property type="project" value="UniProtKB-UniRule"/>
</dbReference>
<dbReference type="InterPro" id="IPR050076">
    <property type="entry name" value="ArchSynthase1/Queuine_TRR"/>
</dbReference>
<dbReference type="InterPro" id="IPR004803">
    <property type="entry name" value="TGT"/>
</dbReference>
<feature type="binding site" evidence="7">
    <location>
        <position position="236"/>
    </location>
    <ligand>
        <name>substrate</name>
    </ligand>
</feature>
<dbReference type="UniPathway" id="UPA00392"/>
<evidence type="ECO:0000256" key="2">
    <source>
        <dbReference type="ARBA" id="ARBA00022676"/>
    </source>
</evidence>
<keyword evidence="2 7" id="KW-0328">Glycosyltransferase</keyword>
<dbReference type="InterPro" id="IPR036511">
    <property type="entry name" value="TGT-like_sf"/>
</dbReference>
<feature type="binding site" evidence="7">
    <location>
        <begin position="113"/>
        <end position="117"/>
    </location>
    <ligand>
        <name>substrate</name>
    </ligand>
</feature>
<dbReference type="OrthoDB" id="9805417at2"/>
<organism evidence="10 11">
    <name type="scientific">Aeoliella mucimassa</name>
    <dbReference type="NCBI Taxonomy" id="2527972"/>
    <lineage>
        <taxon>Bacteria</taxon>
        <taxon>Pseudomonadati</taxon>
        <taxon>Planctomycetota</taxon>
        <taxon>Planctomycetia</taxon>
        <taxon>Pirellulales</taxon>
        <taxon>Lacipirellulaceae</taxon>
        <taxon>Aeoliella</taxon>
    </lineage>
</organism>
<gene>
    <name evidence="7 10" type="primary">tgt</name>
    <name evidence="10" type="ORF">Pan181_14390</name>
</gene>
<feature type="binding site" evidence="7">
    <location>
        <position position="329"/>
    </location>
    <ligand>
        <name>Zn(2+)</name>
        <dbReference type="ChEBI" id="CHEBI:29105"/>
    </ligand>
</feature>
<dbReference type="NCBIfam" id="TIGR00449">
    <property type="entry name" value="tgt_general"/>
    <property type="match status" value="1"/>
</dbReference>
<comment type="similarity">
    <text evidence="7">Belongs to the queuine tRNA-ribosyltransferase family.</text>
</comment>
<feature type="domain" description="tRNA-guanine(15) transglycosylase-like" evidence="9">
    <location>
        <begin position="35"/>
        <end position="386"/>
    </location>
</feature>
<feature type="region of interest" description="Disordered" evidence="8">
    <location>
        <begin position="1"/>
        <end position="21"/>
    </location>
</feature>
<comment type="catalytic activity">
    <reaction evidence="6 7">
        <text>7-aminomethyl-7-carbaguanine + guanosine(34) in tRNA = 7-aminomethyl-7-carbaguanosine(34) in tRNA + guanine</text>
        <dbReference type="Rhea" id="RHEA:24104"/>
        <dbReference type="Rhea" id="RHEA-COMP:10341"/>
        <dbReference type="Rhea" id="RHEA-COMP:10342"/>
        <dbReference type="ChEBI" id="CHEBI:16235"/>
        <dbReference type="ChEBI" id="CHEBI:58703"/>
        <dbReference type="ChEBI" id="CHEBI:74269"/>
        <dbReference type="ChEBI" id="CHEBI:82833"/>
        <dbReference type="EC" id="2.4.2.29"/>
    </reaction>
</comment>
<dbReference type="KEGG" id="amuc:Pan181_14390"/>
<dbReference type="SUPFAM" id="SSF51713">
    <property type="entry name" value="tRNA-guanine transglycosylase"/>
    <property type="match status" value="1"/>
</dbReference>
<feature type="binding site" evidence="7">
    <location>
        <position position="167"/>
    </location>
    <ligand>
        <name>substrate</name>
    </ligand>
</feature>
<evidence type="ECO:0000256" key="6">
    <source>
        <dbReference type="ARBA" id="ARBA00050112"/>
    </source>
</evidence>
<keyword evidence="7" id="KW-0862">Zinc</keyword>
<accession>A0A518AKK3</accession>
<comment type="function">
    <text evidence="7">Catalyzes the base-exchange of a guanine (G) residue with the queuine precursor 7-aminomethyl-7-deazaguanine (PreQ1) at position 34 (anticodon wobble position) in tRNAs with GU(N) anticodons (tRNA-Asp, -Asn, -His and -Tyr). Catalysis occurs through a double-displacement mechanism. The nucleophile active site attacks the C1' of nucleotide 34 to detach the guanine base from the RNA, forming a covalent enzyme-RNA intermediate. The proton acceptor active site deprotonates the incoming PreQ1, allowing a nucleophilic attack on the C1' of the ribose to form the product. After dissociation, two additional enzymatic reactions on the tRNA convert PreQ1 to queuine (Q), resulting in the hypermodified nucleoside queuosine (7-(((4,5-cis-dihydroxy-2-cyclopenten-1-yl)amino)methyl)-7-deazaguanosine).</text>
</comment>
<dbReference type="PANTHER" id="PTHR46499">
    <property type="entry name" value="QUEUINE TRNA-RIBOSYLTRANSFERASE"/>
    <property type="match status" value="1"/>
</dbReference>
<comment type="pathway">
    <text evidence="1 7">tRNA modification; tRNA-queuosine biosynthesis.</text>
</comment>
<sequence length="390" mass="42535">MRDETESNDSASPRPESSSPHAVRYQLHHTDANCAARLGTLTTPRGEVPLPTFMPVGTVGTVKGLVIDQVAATGAGIILGNTYHLALRPGAEVVSQLGGLHAFSGWSGPILTDSGGFQVFSLAERVKITEQGAQFQSHIDGARLSLTPEESIAIQEQLGSDIAMQLDHVIALPAERPAIADAMLRSVRWAERCQQAARREDQSIFAIVQGGLDPELRQESAERLVELDFAGYAIGGLSVGEPPAEMYSTIEVTTPHLPVDRPRYLMGVGKPEDLIEAVYRGVDMFDCVMPTRNGRNALAFTDEGPVRLRNECHKVDPRPLEEDCPCPACRHSRGYLRHLFMAGEMLGPVLLSIHNLTYYQRLMAGAREAIAADRYAEYRQQKLAGWQSGG</sequence>
<dbReference type="InterPro" id="IPR002616">
    <property type="entry name" value="tRNA_ribo_trans-like"/>
</dbReference>
<keyword evidence="3 7" id="KW-0808">Transferase</keyword>
<dbReference type="AlphaFoldDB" id="A0A518AKK3"/>
<comment type="cofactor">
    <cofactor evidence="7">
        <name>Zn(2+)</name>
        <dbReference type="ChEBI" id="CHEBI:29105"/>
    </cofactor>
    <text evidence="7">Binds 1 zinc ion per subunit.</text>
</comment>
<protein>
    <recommendedName>
        <fullName evidence="7">Queuine tRNA-ribosyltransferase</fullName>
        <ecNumber evidence="7">2.4.2.29</ecNumber>
    </recommendedName>
    <alternativeName>
        <fullName evidence="7">Guanine insertion enzyme</fullName>
    </alternativeName>
    <alternativeName>
        <fullName evidence="7">tRNA-guanine transglycosylase</fullName>
    </alternativeName>
</protein>